<dbReference type="AlphaFoldDB" id="A0A9Q1FVB6"/>
<dbReference type="Proteomes" id="UP001152622">
    <property type="component" value="Chromosome 3"/>
</dbReference>
<comment type="caution">
    <text evidence="1">The sequence shown here is derived from an EMBL/GenBank/DDBJ whole genome shotgun (WGS) entry which is preliminary data.</text>
</comment>
<evidence type="ECO:0000313" key="2">
    <source>
        <dbReference type="Proteomes" id="UP001152622"/>
    </source>
</evidence>
<dbReference type="EMBL" id="JAINUF010000003">
    <property type="protein sequence ID" value="KAJ8368292.1"/>
    <property type="molecule type" value="Genomic_DNA"/>
</dbReference>
<name>A0A9Q1FVB6_SYNKA</name>
<gene>
    <name evidence="1" type="ORF">SKAU_G00083200</name>
</gene>
<organism evidence="1 2">
    <name type="scientific">Synaphobranchus kaupii</name>
    <name type="common">Kaup's arrowtooth eel</name>
    <dbReference type="NCBI Taxonomy" id="118154"/>
    <lineage>
        <taxon>Eukaryota</taxon>
        <taxon>Metazoa</taxon>
        <taxon>Chordata</taxon>
        <taxon>Craniata</taxon>
        <taxon>Vertebrata</taxon>
        <taxon>Euteleostomi</taxon>
        <taxon>Actinopterygii</taxon>
        <taxon>Neopterygii</taxon>
        <taxon>Teleostei</taxon>
        <taxon>Anguilliformes</taxon>
        <taxon>Synaphobranchidae</taxon>
        <taxon>Synaphobranchus</taxon>
    </lineage>
</organism>
<reference evidence="1" key="1">
    <citation type="journal article" date="2023" name="Science">
        <title>Genome structures resolve the early diversification of teleost fishes.</title>
        <authorList>
            <person name="Parey E."/>
            <person name="Louis A."/>
            <person name="Montfort J."/>
            <person name="Bouchez O."/>
            <person name="Roques C."/>
            <person name="Iampietro C."/>
            <person name="Lluch J."/>
            <person name="Castinel A."/>
            <person name="Donnadieu C."/>
            <person name="Desvignes T."/>
            <person name="Floi Bucao C."/>
            <person name="Jouanno E."/>
            <person name="Wen M."/>
            <person name="Mejri S."/>
            <person name="Dirks R."/>
            <person name="Jansen H."/>
            <person name="Henkel C."/>
            <person name="Chen W.J."/>
            <person name="Zahm M."/>
            <person name="Cabau C."/>
            <person name="Klopp C."/>
            <person name="Thompson A.W."/>
            <person name="Robinson-Rechavi M."/>
            <person name="Braasch I."/>
            <person name="Lecointre G."/>
            <person name="Bobe J."/>
            <person name="Postlethwait J.H."/>
            <person name="Berthelot C."/>
            <person name="Roest Crollius H."/>
            <person name="Guiguen Y."/>
        </authorList>
    </citation>
    <scope>NUCLEOTIDE SEQUENCE</scope>
    <source>
        <strain evidence="1">WJC10195</strain>
    </source>
</reference>
<sequence length="104" mass="11956">MYLLKAKRSYGVQKHSRWFLTCFSAPEVQNVCLIPACRMLERPSMLKRCWKSHTEGRDEGVLHLLLKLQLIPPGQLLHQLLRILANGCLHPTQQLLQHGVGHQP</sequence>
<accession>A0A9Q1FVB6</accession>
<evidence type="ECO:0000313" key="1">
    <source>
        <dbReference type="EMBL" id="KAJ8368292.1"/>
    </source>
</evidence>
<protein>
    <submittedName>
        <fullName evidence="1">Uncharacterized protein</fullName>
    </submittedName>
</protein>
<keyword evidence="2" id="KW-1185">Reference proteome</keyword>
<proteinExistence type="predicted"/>